<feature type="compositionally biased region" description="Polar residues" evidence="1">
    <location>
        <begin position="214"/>
        <end position="223"/>
    </location>
</feature>
<accession>A0A5N3P5I5</accession>
<feature type="transmembrane region" description="Helical" evidence="2">
    <location>
        <begin position="44"/>
        <end position="66"/>
    </location>
</feature>
<evidence type="ECO:0000313" key="3">
    <source>
        <dbReference type="EMBL" id="KAB0264998.1"/>
    </source>
</evidence>
<feature type="transmembrane region" description="Helical" evidence="2">
    <location>
        <begin position="149"/>
        <end position="167"/>
    </location>
</feature>
<organism evidence="3 4">
    <name type="scientific">Microvirga brassicacearum</name>
    <dbReference type="NCBI Taxonomy" id="2580413"/>
    <lineage>
        <taxon>Bacteria</taxon>
        <taxon>Pseudomonadati</taxon>
        <taxon>Pseudomonadota</taxon>
        <taxon>Alphaproteobacteria</taxon>
        <taxon>Hyphomicrobiales</taxon>
        <taxon>Methylobacteriaceae</taxon>
        <taxon>Microvirga</taxon>
    </lineage>
</organism>
<feature type="transmembrane region" description="Helical" evidence="2">
    <location>
        <begin position="99"/>
        <end position="119"/>
    </location>
</feature>
<evidence type="ECO:0000256" key="1">
    <source>
        <dbReference type="SAM" id="MobiDB-lite"/>
    </source>
</evidence>
<keyword evidence="2" id="KW-0812">Transmembrane</keyword>
<gene>
    <name evidence="3" type="ORF">FEZ63_20530</name>
</gene>
<feature type="transmembrane region" description="Helical" evidence="2">
    <location>
        <begin position="6"/>
        <end position="23"/>
    </location>
</feature>
<name>A0A5N3P5I5_9HYPH</name>
<protein>
    <submittedName>
        <fullName evidence="3">Uncharacterized protein</fullName>
    </submittedName>
</protein>
<feature type="region of interest" description="Disordered" evidence="1">
    <location>
        <begin position="214"/>
        <end position="233"/>
    </location>
</feature>
<comment type="caution">
    <text evidence="3">The sequence shown here is derived from an EMBL/GenBank/DDBJ whole genome shotgun (WGS) entry which is preliminary data.</text>
</comment>
<dbReference type="RefSeq" id="WP_150947993.1">
    <property type="nucleotide sequence ID" value="NZ_VCMV01000050.1"/>
</dbReference>
<keyword evidence="2" id="KW-1133">Transmembrane helix</keyword>
<feature type="transmembrane region" description="Helical" evidence="2">
    <location>
        <begin position="187"/>
        <end position="207"/>
    </location>
</feature>
<dbReference type="EMBL" id="VCMV01000050">
    <property type="protein sequence ID" value="KAB0264998.1"/>
    <property type="molecule type" value="Genomic_DNA"/>
</dbReference>
<proteinExistence type="predicted"/>
<evidence type="ECO:0000313" key="4">
    <source>
        <dbReference type="Proteomes" id="UP000325684"/>
    </source>
</evidence>
<evidence type="ECO:0000256" key="2">
    <source>
        <dbReference type="SAM" id="Phobius"/>
    </source>
</evidence>
<dbReference type="AlphaFoldDB" id="A0A5N3P5I5"/>
<dbReference type="OrthoDB" id="7372800at2"/>
<keyword evidence="2" id="KW-0472">Membrane</keyword>
<dbReference type="Proteomes" id="UP000325684">
    <property type="component" value="Unassembled WGS sequence"/>
</dbReference>
<feature type="transmembrane region" description="Helical" evidence="2">
    <location>
        <begin position="72"/>
        <end position="92"/>
    </location>
</feature>
<reference evidence="3 4" key="1">
    <citation type="journal article" date="2019" name="Microorganisms">
        <title>Genome Insights into the Novel Species Microvirga brassicacearum, a Rapeseed Endophyte with Biotechnological Potential.</title>
        <authorList>
            <person name="Jimenez-Gomez A."/>
            <person name="Saati-Santamaria Z."/>
            <person name="Igual J.M."/>
            <person name="Rivas R."/>
            <person name="Mateos P.F."/>
            <person name="Garcia-Fraile P."/>
        </authorList>
    </citation>
    <scope>NUCLEOTIDE SEQUENCE [LARGE SCALE GENOMIC DNA]</scope>
    <source>
        <strain evidence="3 4">CDVBN77</strain>
    </source>
</reference>
<keyword evidence="4" id="KW-1185">Reference proteome</keyword>
<sequence>MTGLPVHFSVYYLGYVAGLWLWRRRSAAVAFRSVQPSSSLAAEAVLALVTAAGVVIVLGLIQALVLQEFPGITWFVVRLAVAFPFTLAWWMVAGTDRTAAVGGGIMMGFLLTTYSHYLAPVGLPNDPVRLLAEDPPPAVVHWLSYREEFLVILPITLIVASLAYLAAGRWRRRHQQQPTNPLGRAGIGSVLAGTLALAALGAVAALYTGPEANQATVSSTGSGNLEKGTPFEGEAITTTATLRMSVENRNTHRTPLPPHDRVDIDATVNSPDGTVYEIRAVEPMVTDPQGRFTTWSGIGYDVWHHGRSGIGSSRLPPIQSNVAVFALGNISANGRIVAAGIPVHVMTTSRDGARLELHVGDTDFPLAGVPEGHLRVMWSDYVGGHTRSGVYARYSFGGGFLLVILGFAVAAARRQARGTFLLQD</sequence>
<feature type="transmembrane region" description="Helical" evidence="2">
    <location>
        <begin position="394"/>
        <end position="412"/>
    </location>
</feature>